<protein>
    <submittedName>
        <fullName evidence="2">Uncharacterized protein</fullName>
    </submittedName>
</protein>
<name>A0A8W8NRA7_MAGGI</name>
<feature type="signal peptide" evidence="1">
    <location>
        <begin position="1"/>
        <end position="20"/>
    </location>
</feature>
<keyword evidence="3" id="KW-1185">Reference proteome</keyword>
<dbReference type="Proteomes" id="UP000005408">
    <property type="component" value="Unassembled WGS sequence"/>
</dbReference>
<evidence type="ECO:0000313" key="3">
    <source>
        <dbReference type="Proteomes" id="UP000005408"/>
    </source>
</evidence>
<dbReference type="EnsemblMetazoa" id="G6882.1">
    <property type="protein sequence ID" value="G6882.1:cds"/>
    <property type="gene ID" value="G6882"/>
</dbReference>
<sequence>MNYGIILIVLTLVSTNLVHGQSYRPNGYAGSNYAGGRPSGRYTQGGRCPVQACTLQLIPPECRQRQFFVYNGRMCPGCDVDICTGVNTGVGAQFNNFPSNSLPLGF</sequence>
<keyword evidence="1" id="KW-0732">Signal</keyword>
<organism evidence="2 3">
    <name type="scientific">Magallana gigas</name>
    <name type="common">Pacific oyster</name>
    <name type="synonym">Crassostrea gigas</name>
    <dbReference type="NCBI Taxonomy" id="29159"/>
    <lineage>
        <taxon>Eukaryota</taxon>
        <taxon>Metazoa</taxon>
        <taxon>Spiralia</taxon>
        <taxon>Lophotrochozoa</taxon>
        <taxon>Mollusca</taxon>
        <taxon>Bivalvia</taxon>
        <taxon>Autobranchia</taxon>
        <taxon>Pteriomorphia</taxon>
        <taxon>Ostreida</taxon>
        <taxon>Ostreoidea</taxon>
        <taxon>Ostreidae</taxon>
        <taxon>Magallana</taxon>
    </lineage>
</organism>
<reference evidence="2" key="1">
    <citation type="submission" date="2022-08" db="UniProtKB">
        <authorList>
            <consortium name="EnsemblMetazoa"/>
        </authorList>
    </citation>
    <scope>IDENTIFICATION</scope>
    <source>
        <strain evidence="2">05x7-T-G4-1.051#20</strain>
    </source>
</reference>
<dbReference type="AlphaFoldDB" id="A0A8W8NRA7"/>
<evidence type="ECO:0000256" key="1">
    <source>
        <dbReference type="SAM" id="SignalP"/>
    </source>
</evidence>
<feature type="chain" id="PRO_5036467942" evidence="1">
    <location>
        <begin position="21"/>
        <end position="106"/>
    </location>
</feature>
<proteinExistence type="predicted"/>
<accession>A0A8W8NRA7</accession>
<evidence type="ECO:0000313" key="2">
    <source>
        <dbReference type="EnsemblMetazoa" id="G6882.1:cds"/>
    </source>
</evidence>